<sequence>MEEPPPKNAKEARTSSSPQTLQATSPTPNAPPLGSHDNPLVVDDDDDDDDSLIVEVDTEDDDPQDLSLPRTMVQRLAKGVLPPNTSLHKDAVLALSKGATVFINYLAQAAHESNQSSKSYRTIPPGAVLEALHDLEFESFVPRVDAELKKFNEVQTGKRNEYRRKVKEEKTGKKIDGEGGADTTLSGGDEEGGEGEERASKRIRREEGGEGITMSPEVGDGSEQLRQQLGQHDGDEEEDEDFDAPDEPEEAEEGAEGESSNYDLRQRKEEDEDEEEDEDAYPDEGRRLSSVEREAFDLEHSNDPITPSGSSGEEESD</sequence>
<dbReference type="GO" id="GO:0006974">
    <property type="term" value="P:DNA damage response"/>
    <property type="evidence" value="ECO:0007669"/>
    <property type="project" value="TreeGrafter"/>
</dbReference>
<evidence type="ECO:0000256" key="1">
    <source>
        <dbReference type="ARBA" id="ARBA00004123"/>
    </source>
</evidence>
<keyword evidence="8" id="KW-1185">Reference proteome</keyword>
<dbReference type="SUPFAM" id="SSF47113">
    <property type="entry name" value="Histone-fold"/>
    <property type="match status" value="1"/>
</dbReference>
<organism evidence="7 8">
    <name type="scientific">Lepraria neglecta</name>
    <dbReference type="NCBI Taxonomy" id="209136"/>
    <lineage>
        <taxon>Eukaryota</taxon>
        <taxon>Fungi</taxon>
        <taxon>Dikarya</taxon>
        <taxon>Ascomycota</taxon>
        <taxon>Pezizomycotina</taxon>
        <taxon>Lecanoromycetes</taxon>
        <taxon>OSLEUM clade</taxon>
        <taxon>Lecanoromycetidae</taxon>
        <taxon>Lecanorales</taxon>
        <taxon>Lecanorineae</taxon>
        <taxon>Stereocaulaceae</taxon>
        <taxon>Lepraria</taxon>
    </lineage>
</organism>
<dbReference type="Gene3D" id="1.10.20.10">
    <property type="entry name" value="Histone, subunit A"/>
    <property type="match status" value="1"/>
</dbReference>
<dbReference type="GO" id="GO:0008623">
    <property type="term" value="C:CHRAC"/>
    <property type="evidence" value="ECO:0007669"/>
    <property type="project" value="TreeGrafter"/>
</dbReference>
<feature type="compositionally biased region" description="Acidic residues" evidence="6">
    <location>
        <begin position="234"/>
        <end position="256"/>
    </location>
</feature>
<feature type="compositionally biased region" description="Acidic residues" evidence="6">
    <location>
        <begin position="270"/>
        <end position="282"/>
    </location>
</feature>
<accession>A0AAD9ZE68</accession>
<feature type="compositionally biased region" description="Basic and acidic residues" evidence="6">
    <location>
        <begin position="283"/>
        <end position="302"/>
    </location>
</feature>
<feature type="compositionally biased region" description="Basic and acidic residues" evidence="6">
    <location>
        <begin position="166"/>
        <end position="177"/>
    </location>
</feature>
<dbReference type="GO" id="GO:0031507">
    <property type="term" value="P:heterochromatin formation"/>
    <property type="evidence" value="ECO:0007669"/>
    <property type="project" value="TreeGrafter"/>
</dbReference>
<dbReference type="InterPro" id="IPR009072">
    <property type="entry name" value="Histone-fold"/>
</dbReference>
<feature type="compositionally biased region" description="Polar residues" evidence="6">
    <location>
        <begin position="14"/>
        <end position="27"/>
    </location>
</feature>
<name>A0AAD9ZE68_9LECA</name>
<feature type="compositionally biased region" description="Basic and acidic residues" evidence="6">
    <location>
        <begin position="195"/>
        <end position="208"/>
    </location>
</feature>
<proteinExistence type="predicted"/>
<evidence type="ECO:0000256" key="3">
    <source>
        <dbReference type="ARBA" id="ARBA00023242"/>
    </source>
</evidence>
<feature type="region of interest" description="Disordered" evidence="6">
    <location>
        <begin position="162"/>
        <end position="317"/>
    </location>
</feature>
<dbReference type="CDD" id="cd22928">
    <property type="entry name" value="HFD_POLE3_DPB4"/>
    <property type="match status" value="1"/>
</dbReference>
<dbReference type="GO" id="GO:0046982">
    <property type="term" value="F:protein heterodimerization activity"/>
    <property type="evidence" value="ECO:0007669"/>
    <property type="project" value="InterPro"/>
</dbReference>
<dbReference type="Proteomes" id="UP001276659">
    <property type="component" value="Unassembled WGS sequence"/>
</dbReference>
<comment type="subcellular location">
    <subcellularLocation>
        <location evidence="1">Nucleus</location>
    </subcellularLocation>
</comment>
<dbReference type="AlphaFoldDB" id="A0AAD9ZE68"/>
<dbReference type="PANTHER" id="PTHR46172">
    <property type="entry name" value="DNA POLYMERASE EPSILON SUBUNIT 3"/>
    <property type="match status" value="1"/>
</dbReference>
<reference evidence="7" key="1">
    <citation type="submission" date="2022-11" db="EMBL/GenBank/DDBJ databases">
        <title>Chromosomal genome sequence assembly and mating type (MAT) locus characterization of the leprose asexual lichenized fungus Lepraria neglecta (Nyl.) Erichsen.</title>
        <authorList>
            <person name="Allen J.L."/>
            <person name="Pfeffer B."/>
        </authorList>
    </citation>
    <scope>NUCLEOTIDE SEQUENCE</scope>
    <source>
        <strain evidence="7">Allen 5258</strain>
    </source>
</reference>
<dbReference type="PANTHER" id="PTHR46172:SF1">
    <property type="entry name" value="DNA POLYMERASE EPSILON SUBUNIT 3"/>
    <property type="match status" value="1"/>
</dbReference>
<dbReference type="InterPro" id="IPR051377">
    <property type="entry name" value="DNA_Pol-Epsilon_Subunit"/>
</dbReference>
<keyword evidence="2" id="KW-0235">DNA replication</keyword>
<evidence type="ECO:0000313" key="7">
    <source>
        <dbReference type="EMBL" id="KAK3176288.1"/>
    </source>
</evidence>
<dbReference type="EMBL" id="JASNWA010000004">
    <property type="protein sequence ID" value="KAK3176288.1"/>
    <property type="molecule type" value="Genomic_DNA"/>
</dbReference>
<evidence type="ECO:0000313" key="8">
    <source>
        <dbReference type="Proteomes" id="UP001276659"/>
    </source>
</evidence>
<evidence type="ECO:0000256" key="6">
    <source>
        <dbReference type="SAM" id="MobiDB-lite"/>
    </source>
</evidence>
<comment type="caution">
    <text evidence="7">The sequence shown here is derived from an EMBL/GenBank/DDBJ whole genome shotgun (WGS) entry which is preliminary data.</text>
</comment>
<gene>
    <name evidence="7" type="ORF">OEA41_007611</name>
</gene>
<dbReference type="GO" id="GO:0008622">
    <property type="term" value="C:epsilon DNA polymerase complex"/>
    <property type="evidence" value="ECO:0007669"/>
    <property type="project" value="TreeGrafter"/>
</dbReference>
<evidence type="ECO:0000256" key="2">
    <source>
        <dbReference type="ARBA" id="ARBA00022705"/>
    </source>
</evidence>
<keyword evidence="3" id="KW-0539">Nucleus</keyword>
<feature type="region of interest" description="Disordered" evidence="6">
    <location>
        <begin position="1"/>
        <end position="50"/>
    </location>
</feature>
<evidence type="ECO:0000256" key="4">
    <source>
        <dbReference type="ARBA" id="ARBA00039775"/>
    </source>
</evidence>
<evidence type="ECO:0000256" key="5">
    <source>
        <dbReference type="ARBA" id="ARBA00042096"/>
    </source>
</evidence>
<dbReference type="GO" id="GO:0006272">
    <property type="term" value="P:leading strand elongation"/>
    <property type="evidence" value="ECO:0007669"/>
    <property type="project" value="TreeGrafter"/>
</dbReference>
<protein>
    <recommendedName>
        <fullName evidence="4">DNA polymerase epsilon subunit D</fullName>
    </recommendedName>
    <alternativeName>
        <fullName evidence="5">DNA polymerase II subunit D</fullName>
    </alternativeName>
</protein>
<feature type="compositionally biased region" description="Basic and acidic residues" evidence="6">
    <location>
        <begin position="1"/>
        <end position="13"/>
    </location>
</feature>
<dbReference type="GO" id="GO:0031490">
    <property type="term" value="F:chromatin DNA binding"/>
    <property type="evidence" value="ECO:0007669"/>
    <property type="project" value="TreeGrafter"/>
</dbReference>